<dbReference type="EMBL" id="HBNR01018830">
    <property type="protein sequence ID" value="CAE4572866.1"/>
    <property type="molecule type" value="Transcribed_RNA"/>
</dbReference>
<dbReference type="AlphaFoldDB" id="A0A7S4UDA3"/>
<dbReference type="Gene3D" id="3.60.130.10">
    <property type="entry name" value="Clavaminate synthase-like"/>
    <property type="match status" value="1"/>
</dbReference>
<keyword evidence="1" id="KW-0560">Oxidoreductase</keyword>
<keyword evidence="2" id="KW-0732">Signal</keyword>
<proteinExistence type="predicted"/>
<accession>A0A7S4UDA3</accession>
<evidence type="ECO:0000313" key="4">
    <source>
        <dbReference type="EMBL" id="CAE4572866.1"/>
    </source>
</evidence>
<dbReference type="InterPro" id="IPR003819">
    <property type="entry name" value="TauD/TfdA-like"/>
</dbReference>
<evidence type="ECO:0000259" key="3">
    <source>
        <dbReference type="Pfam" id="PF02668"/>
    </source>
</evidence>
<gene>
    <name evidence="4" type="ORF">AMON00008_LOCUS12485</name>
</gene>
<dbReference type="GO" id="GO:0016491">
    <property type="term" value="F:oxidoreductase activity"/>
    <property type="evidence" value="ECO:0007669"/>
    <property type="project" value="UniProtKB-KW"/>
</dbReference>
<feature type="chain" id="PRO_5030674169" description="TauD/TfdA-like domain-containing protein" evidence="2">
    <location>
        <begin position="24"/>
        <end position="332"/>
    </location>
</feature>
<dbReference type="InterPro" id="IPR042098">
    <property type="entry name" value="TauD-like_sf"/>
</dbReference>
<protein>
    <recommendedName>
        <fullName evidence="3">TauD/TfdA-like domain-containing protein</fullName>
    </recommendedName>
</protein>
<sequence length="332" mass="37095">MFSPLRSWIAAWVAGGQLAAVGGQLADSQTAYLTSFQTLSPGISKAEFAEQWKRYGIVMLGFEDSPGFLEHAFPKMDGFMQDHKLVRHRISASNNVSANPTNTSTGVSPLRIRFHQYSQLAPADETVQGPHQEGASATRGNRRAIAFVCEKPADRDGGTALFDMQRAWELLPADLKARLAGAHWALTQHDESQLLVPAVVRHDLTGQPCLQFYCFGGPARDCVDVYRHRTGRFDARPDPYTYEMHPERDVVLVEANGTQSPFVGLDLYRMLTSVYSAMIAHSWTGGQALLVDNIRWAHARLDGSGPKRKVHFFYYGPEDRSFNLWKLERPSL</sequence>
<feature type="domain" description="TauD/TfdA-like" evidence="3">
    <location>
        <begin position="34"/>
        <end position="310"/>
    </location>
</feature>
<reference evidence="4" key="1">
    <citation type="submission" date="2021-01" db="EMBL/GenBank/DDBJ databases">
        <authorList>
            <person name="Corre E."/>
            <person name="Pelletier E."/>
            <person name="Niang G."/>
            <person name="Scheremetjew M."/>
            <person name="Finn R."/>
            <person name="Kale V."/>
            <person name="Holt S."/>
            <person name="Cochrane G."/>
            <person name="Meng A."/>
            <person name="Brown T."/>
            <person name="Cohen L."/>
        </authorList>
    </citation>
    <scope>NUCLEOTIDE SEQUENCE</scope>
    <source>
        <strain evidence="4">CCMP3105</strain>
    </source>
</reference>
<dbReference type="Pfam" id="PF02668">
    <property type="entry name" value="TauD"/>
    <property type="match status" value="1"/>
</dbReference>
<evidence type="ECO:0000256" key="2">
    <source>
        <dbReference type="SAM" id="SignalP"/>
    </source>
</evidence>
<evidence type="ECO:0000256" key="1">
    <source>
        <dbReference type="ARBA" id="ARBA00023002"/>
    </source>
</evidence>
<name>A0A7S4UDA3_9DINO</name>
<organism evidence="4">
    <name type="scientific">Alexandrium monilatum</name>
    <dbReference type="NCBI Taxonomy" id="311494"/>
    <lineage>
        <taxon>Eukaryota</taxon>
        <taxon>Sar</taxon>
        <taxon>Alveolata</taxon>
        <taxon>Dinophyceae</taxon>
        <taxon>Gonyaulacales</taxon>
        <taxon>Pyrocystaceae</taxon>
        <taxon>Alexandrium</taxon>
    </lineage>
</organism>
<dbReference type="SUPFAM" id="SSF51197">
    <property type="entry name" value="Clavaminate synthase-like"/>
    <property type="match status" value="1"/>
</dbReference>
<feature type="signal peptide" evidence="2">
    <location>
        <begin position="1"/>
        <end position="23"/>
    </location>
</feature>